<gene>
    <name evidence="2" type="ORF">CXP39_01375</name>
</gene>
<dbReference type="RefSeq" id="WP_101305122.1">
    <property type="nucleotide sequence ID" value="NZ_CP025257.1"/>
</dbReference>
<dbReference type="Proteomes" id="UP000233419">
    <property type="component" value="Chromosome"/>
</dbReference>
<dbReference type="NCBIfam" id="NF038029">
    <property type="entry name" value="LP_plasma"/>
    <property type="match status" value="1"/>
</dbReference>
<dbReference type="OrthoDB" id="9976041at2"/>
<dbReference type="PROSITE" id="PS51257">
    <property type="entry name" value="PROKAR_LIPOPROTEIN"/>
    <property type="match status" value="1"/>
</dbReference>
<evidence type="ECO:0000313" key="3">
    <source>
        <dbReference type="Proteomes" id="UP000233419"/>
    </source>
</evidence>
<accession>A0A2K9BN33</accession>
<organism evidence="2 3">
    <name type="scientific">Mesoplasma syrphidae</name>
    <dbReference type="NCBI Taxonomy" id="225999"/>
    <lineage>
        <taxon>Bacteria</taxon>
        <taxon>Bacillati</taxon>
        <taxon>Mycoplasmatota</taxon>
        <taxon>Mollicutes</taxon>
        <taxon>Entomoplasmatales</taxon>
        <taxon>Entomoplasmataceae</taxon>
        <taxon>Mesoplasma</taxon>
    </lineage>
</organism>
<dbReference type="PANTHER" id="PTHR23159:SF31">
    <property type="entry name" value="CENTROSOME-ASSOCIATED PROTEIN CEP250 ISOFORM X1"/>
    <property type="match status" value="1"/>
</dbReference>
<reference evidence="2 3" key="1">
    <citation type="submission" date="2017-12" db="EMBL/GenBank/DDBJ databases">
        <title>Mesoplasma syrphidae YJS, Complete Genome.</title>
        <authorList>
            <person name="Knight T.F."/>
            <person name="Citino T."/>
            <person name="Rubinstein R."/>
            <person name="Neuschaefer Z."/>
        </authorList>
    </citation>
    <scope>NUCLEOTIDE SEQUENCE [LARGE SCALE GENOMIC DNA]</scope>
    <source>
        <strain evidence="2 3">YJS</strain>
    </source>
</reference>
<sequence>MKKLMTMLATISLVATTTTTVISCRTKSDDAIIDLKKQLEDLKKQKEDLIEDHDKELKERQKDLNKLNQKITLRDKEISELNTLIFNKEKQIVDFKRKVNEMTEAIEDKEKTLNEKQQEYENLSQKYQKKNEELKNLNQDFETKEKEVSFHKQNIEKLQKQIESQNIAIQQKQKNINILIRQNNLNESRIGKLSNLLEEAKLKKHNLETEITSLNGKLYKNANEIANLEIRVQNLETEKQKLAKLLADAQQKISNFEKESQNKVWSEIDDLILSHNALIQFKQKVLEFETELKNKNVSLQEKNDQLENKRIENENLQNTITRLEQENLKIEKQSIEIKNELKKVNQIVAEKIAEIANLKSENEQLSKSKSEIESALRESRNQNSQLSKLKCQLDEQLKQINKTLQAKNTENAMLQKDKQALEKEIENLNIQLAKAINSKRTMQQEIDTLRQEKQSFESHYNLLKQEYEQISKSFRFKQVFKKELEPAFWSLLDTEQSDLKIRQNADDYNQKQNKYTDKNFYVINNNYHLKKQDYFYNGIREFLLEFMTNYDIERDQKYWKKLTKTESNIKKYEKFRTSDNVYLTGLANPDNLKLVQNQMQLWLNDLKTNSNYHQKYFGRAKYWINLLNPVVKVYHLTKEHSNVRNLVSYRLKDGREYTHSKSTRFEISLQPQIKSTDSPEDKLIKKIVYGNKKFFDLARIDFTNDWYENGMYAFNEEGPTRLSFDPKDYNRGLYEEGYYSNGYSIRIRKFEKKLDEQTKNDRLSLLGQKSQKYAKWFFSIKFNE</sequence>
<name>A0A2K9BN33_9MOLU</name>
<dbReference type="KEGG" id="msyr:CXP39_01375"/>
<dbReference type="PANTHER" id="PTHR23159">
    <property type="entry name" value="CENTROSOMAL PROTEIN 2"/>
    <property type="match status" value="1"/>
</dbReference>
<keyword evidence="1" id="KW-0175">Coiled coil</keyword>
<feature type="coiled-coil region" evidence="1">
    <location>
        <begin position="25"/>
        <end position="259"/>
    </location>
</feature>
<dbReference type="AlphaFoldDB" id="A0A2K9BN33"/>
<proteinExistence type="predicted"/>
<evidence type="ECO:0000313" key="2">
    <source>
        <dbReference type="EMBL" id="AUF83453.1"/>
    </source>
</evidence>
<dbReference type="EMBL" id="CP025257">
    <property type="protein sequence ID" value="AUF83453.1"/>
    <property type="molecule type" value="Genomic_DNA"/>
</dbReference>
<evidence type="ECO:0000256" key="1">
    <source>
        <dbReference type="SAM" id="Coils"/>
    </source>
</evidence>
<protein>
    <submittedName>
        <fullName evidence="2">Uncharacterized protein</fullName>
    </submittedName>
</protein>
<keyword evidence="3" id="KW-1185">Reference proteome</keyword>
<feature type="coiled-coil region" evidence="1">
    <location>
        <begin position="289"/>
        <end position="466"/>
    </location>
</feature>
<dbReference type="InterPro" id="IPR054816">
    <property type="entry name" value="Lipoprotein_mollicutes-type_CS"/>
</dbReference>